<evidence type="ECO:0000313" key="1">
    <source>
        <dbReference type="EMBL" id="AUP77754.1"/>
    </source>
</evidence>
<dbReference type="AlphaFoldDB" id="A0A2K9PL11"/>
<dbReference type="Gene3D" id="2.40.160.20">
    <property type="match status" value="1"/>
</dbReference>
<dbReference type="KEGG" id="fek:C1H87_03090"/>
<protein>
    <recommendedName>
        <fullName evidence="3">Outer membrane protein beta-barrel domain-containing protein</fullName>
    </recommendedName>
</protein>
<reference evidence="1 2" key="1">
    <citation type="submission" date="2018-01" db="EMBL/GenBank/DDBJ databases">
        <title>Complete genome sequence of Flavivirga eckloniae ECD14 isolated from seaweed Ecklonia cava.</title>
        <authorList>
            <person name="Lee J.H."/>
            <person name="Baik K.S."/>
            <person name="Seong C.N."/>
        </authorList>
    </citation>
    <scope>NUCLEOTIDE SEQUENCE [LARGE SCALE GENOMIC DNA]</scope>
    <source>
        <strain evidence="1 2">ECD14</strain>
    </source>
</reference>
<evidence type="ECO:0000313" key="2">
    <source>
        <dbReference type="Proteomes" id="UP000235826"/>
    </source>
</evidence>
<dbReference type="OrthoDB" id="945117at2"/>
<evidence type="ECO:0008006" key="3">
    <source>
        <dbReference type="Google" id="ProtNLM"/>
    </source>
</evidence>
<dbReference type="EMBL" id="CP025791">
    <property type="protein sequence ID" value="AUP77754.1"/>
    <property type="molecule type" value="Genomic_DNA"/>
</dbReference>
<dbReference type="Proteomes" id="UP000235826">
    <property type="component" value="Chromosome"/>
</dbReference>
<dbReference type="RefSeq" id="WP_102754413.1">
    <property type="nucleotide sequence ID" value="NZ_CP025791.1"/>
</dbReference>
<dbReference type="InterPro" id="IPR036709">
    <property type="entry name" value="Autotransporte_beta_dom_sf"/>
</dbReference>
<dbReference type="SUPFAM" id="SSF103515">
    <property type="entry name" value="Autotransporter"/>
    <property type="match status" value="1"/>
</dbReference>
<keyword evidence="2" id="KW-1185">Reference proteome</keyword>
<sequence>MKKLLFIAAIIINGVTFGQGSNKKMVIKKGAFNLGGRVVLVFDNYKNRDNTYKSDRNSFEVNPNFGYAIKNNLLIGLGMGYVYSKNKSYDIDDLIIDERSHSTTEGVNIFPYVKKYFSLGSKLLIHLQGEFKYSEYKQKLSNTNMLNNSNRFSNSIFVGLRPGITYFFSKNLAFETNLGAIGYTRGKNQYASINNGGNKSKSFSFNLDSSNLQFGFSYFF</sequence>
<name>A0A2K9PL11_9FLAO</name>
<proteinExistence type="predicted"/>
<gene>
    <name evidence="1" type="ORF">C1H87_03090</name>
</gene>
<organism evidence="1 2">
    <name type="scientific">Flavivirga eckloniae</name>
    <dbReference type="NCBI Taxonomy" id="1803846"/>
    <lineage>
        <taxon>Bacteria</taxon>
        <taxon>Pseudomonadati</taxon>
        <taxon>Bacteroidota</taxon>
        <taxon>Flavobacteriia</taxon>
        <taxon>Flavobacteriales</taxon>
        <taxon>Flavobacteriaceae</taxon>
        <taxon>Flavivirga</taxon>
    </lineage>
</organism>
<accession>A0A2K9PL11</accession>